<dbReference type="Gene3D" id="1.10.10.60">
    <property type="entry name" value="Homeodomain-like"/>
    <property type="match status" value="1"/>
</dbReference>
<dbReference type="RefSeq" id="WP_128534807.1">
    <property type="nucleotide sequence ID" value="NZ_SBIW01000007.1"/>
</dbReference>
<dbReference type="Pfam" id="PF12833">
    <property type="entry name" value="HTH_18"/>
    <property type="match status" value="1"/>
</dbReference>
<dbReference type="PRINTS" id="PR00032">
    <property type="entry name" value="HTHARAC"/>
</dbReference>
<evidence type="ECO:0000313" key="6">
    <source>
        <dbReference type="Proteomes" id="UP000286701"/>
    </source>
</evidence>
<comment type="caution">
    <text evidence="5">The sequence shown here is derived from an EMBL/GenBank/DDBJ whole genome shotgun (WGS) entry which is preliminary data.</text>
</comment>
<evidence type="ECO:0000313" key="5">
    <source>
        <dbReference type="EMBL" id="RWY50077.1"/>
    </source>
</evidence>
<dbReference type="GO" id="GO:0003700">
    <property type="term" value="F:DNA-binding transcription factor activity"/>
    <property type="evidence" value="ECO:0007669"/>
    <property type="project" value="InterPro"/>
</dbReference>
<protein>
    <submittedName>
        <fullName evidence="5">AraC family transcriptional regulator</fullName>
    </submittedName>
</protein>
<evidence type="ECO:0000259" key="4">
    <source>
        <dbReference type="PROSITE" id="PS01124"/>
    </source>
</evidence>
<dbReference type="InterPro" id="IPR009057">
    <property type="entry name" value="Homeodomain-like_sf"/>
</dbReference>
<feature type="domain" description="HTH araC/xylS-type" evidence="4">
    <location>
        <begin position="1"/>
        <end position="48"/>
    </location>
</feature>
<keyword evidence="6" id="KW-1185">Reference proteome</keyword>
<dbReference type="SUPFAM" id="SSF46689">
    <property type="entry name" value="Homeodomain-like"/>
    <property type="match status" value="1"/>
</dbReference>
<evidence type="ECO:0000256" key="1">
    <source>
        <dbReference type="ARBA" id="ARBA00023015"/>
    </source>
</evidence>
<name>A0A3S3Z073_9SPHI</name>
<evidence type="ECO:0000256" key="2">
    <source>
        <dbReference type="ARBA" id="ARBA00023125"/>
    </source>
</evidence>
<keyword evidence="2" id="KW-0238">DNA-binding</keyword>
<dbReference type="Proteomes" id="UP000286701">
    <property type="component" value="Unassembled WGS sequence"/>
</dbReference>
<evidence type="ECO:0000256" key="3">
    <source>
        <dbReference type="ARBA" id="ARBA00023163"/>
    </source>
</evidence>
<dbReference type="PROSITE" id="PS01124">
    <property type="entry name" value="HTH_ARAC_FAMILY_2"/>
    <property type="match status" value="1"/>
</dbReference>
<sequence>MGLKTCTPANEGYSISEITYMVGFSSPNYFSTVFKVKYKCTPSEFKRQQPS</sequence>
<dbReference type="GO" id="GO:0043565">
    <property type="term" value="F:sequence-specific DNA binding"/>
    <property type="evidence" value="ECO:0007669"/>
    <property type="project" value="InterPro"/>
</dbReference>
<reference evidence="5 6" key="1">
    <citation type="submission" date="2019-01" db="EMBL/GenBank/DDBJ databases">
        <title>Mucilaginibacter antarcticum sp. nov., isolated from antarctic soil.</title>
        <authorList>
            <person name="Yan Y.-Q."/>
            <person name="Du Z.-J."/>
        </authorList>
    </citation>
    <scope>NUCLEOTIDE SEQUENCE [LARGE SCALE GENOMIC DNA]</scope>
    <source>
        <strain evidence="5 6">F01003</strain>
    </source>
</reference>
<gene>
    <name evidence="5" type="ORF">EPL05_15055</name>
</gene>
<proteinExistence type="predicted"/>
<dbReference type="AlphaFoldDB" id="A0A3S3Z073"/>
<dbReference type="InterPro" id="IPR018060">
    <property type="entry name" value="HTH_AraC"/>
</dbReference>
<dbReference type="PANTHER" id="PTHR43280">
    <property type="entry name" value="ARAC-FAMILY TRANSCRIPTIONAL REGULATOR"/>
    <property type="match status" value="1"/>
</dbReference>
<keyword evidence="1" id="KW-0805">Transcription regulation</keyword>
<keyword evidence="3" id="KW-0804">Transcription</keyword>
<organism evidence="5 6">
    <name type="scientific">Mucilaginibacter gilvus</name>
    <dbReference type="NCBI Taxonomy" id="2305909"/>
    <lineage>
        <taxon>Bacteria</taxon>
        <taxon>Pseudomonadati</taxon>
        <taxon>Bacteroidota</taxon>
        <taxon>Sphingobacteriia</taxon>
        <taxon>Sphingobacteriales</taxon>
        <taxon>Sphingobacteriaceae</taxon>
        <taxon>Mucilaginibacter</taxon>
    </lineage>
</organism>
<dbReference type="PANTHER" id="PTHR43280:SF2">
    <property type="entry name" value="HTH-TYPE TRANSCRIPTIONAL REGULATOR EXSA"/>
    <property type="match status" value="1"/>
</dbReference>
<dbReference type="OrthoDB" id="1157557at2"/>
<dbReference type="InterPro" id="IPR020449">
    <property type="entry name" value="Tscrpt_reg_AraC-type_HTH"/>
</dbReference>
<accession>A0A3S3Z073</accession>
<dbReference type="EMBL" id="SBIW01000007">
    <property type="protein sequence ID" value="RWY50077.1"/>
    <property type="molecule type" value="Genomic_DNA"/>
</dbReference>